<feature type="disulfide bond" evidence="9">
    <location>
        <begin position="3435"/>
        <end position="3445"/>
    </location>
</feature>
<dbReference type="SMART" id="SM00327">
    <property type="entry name" value="VWA"/>
    <property type="match status" value="1"/>
</dbReference>
<dbReference type="InterPro" id="IPR013320">
    <property type="entry name" value="ConA-like_dom_sf"/>
</dbReference>
<evidence type="ECO:0000313" key="18">
    <source>
        <dbReference type="Proteomes" id="UP000007110"/>
    </source>
</evidence>
<feature type="disulfide bond" evidence="10">
    <location>
        <begin position="2164"/>
        <end position="2191"/>
    </location>
</feature>
<feature type="disulfide bond" evidence="9">
    <location>
        <begin position="1329"/>
        <end position="1338"/>
    </location>
</feature>
<dbReference type="PROSITE" id="PS00010">
    <property type="entry name" value="ASX_HYDROXYL"/>
    <property type="match status" value="4"/>
</dbReference>
<dbReference type="InterPro" id="IPR009030">
    <property type="entry name" value="Growth_fac_rcpt_cys_sf"/>
</dbReference>
<dbReference type="CDD" id="cd01450">
    <property type="entry name" value="vWFA_subfamily_ECM"/>
    <property type="match status" value="1"/>
</dbReference>
<dbReference type="InParanoid" id="A0A7M7PK21"/>
<feature type="disulfide bond" evidence="9">
    <location>
        <begin position="1367"/>
        <end position="1376"/>
    </location>
</feature>
<feature type="disulfide bond" evidence="9">
    <location>
        <begin position="1405"/>
        <end position="1414"/>
    </location>
</feature>
<dbReference type="SMART" id="SM00181">
    <property type="entry name" value="EGF"/>
    <property type="match status" value="8"/>
</dbReference>
<reference evidence="18" key="1">
    <citation type="submission" date="2015-02" db="EMBL/GenBank/DDBJ databases">
        <title>Genome sequencing for Strongylocentrotus purpuratus.</title>
        <authorList>
            <person name="Murali S."/>
            <person name="Liu Y."/>
            <person name="Vee V."/>
            <person name="English A."/>
            <person name="Wang M."/>
            <person name="Skinner E."/>
            <person name="Han Y."/>
            <person name="Muzny D.M."/>
            <person name="Worley K.C."/>
            <person name="Gibbs R.A."/>
        </authorList>
    </citation>
    <scope>NUCLEOTIDE SEQUENCE</scope>
</reference>
<evidence type="ECO:0000313" key="17">
    <source>
        <dbReference type="EnsemblMetazoa" id="XP_030851866"/>
    </source>
</evidence>
<dbReference type="FunFam" id="2.10.50.10:FF:000018">
    <property type="entry name" value="Sushi, von Willebrand factor type A, EGF and pentraxin domain-containing 1"/>
    <property type="match status" value="1"/>
</dbReference>
<feature type="domain" description="Sushi" evidence="15">
    <location>
        <begin position="1721"/>
        <end position="1778"/>
    </location>
</feature>
<feature type="disulfide bond" evidence="10">
    <location>
        <begin position="3336"/>
        <end position="3363"/>
    </location>
</feature>
<feature type="disulfide bond" evidence="9">
    <location>
        <begin position="1443"/>
        <end position="1452"/>
    </location>
</feature>
<proteinExistence type="predicted"/>
<feature type="domain" description="Sushi" evidence="15">
    <location>
        <begin position="3132"/>
        <end position="3189"/>
    </location>
</feature>
<dbReference type="PROSITE" id="PS50234">
    <property type="entry name" value="VWFA"/>
    <property type="match status" value="1"/>
</dbReference>
<dbReference type="PROSITE" id="PS50026">
    <property type="entry name" value="EGF_3"/>
    <property type="match status" value="7"/>
</dbReference>
<feature type="disulfide bond" evidence="10">
    <location>
        <begin position="1749"/>
        <end position="1776"/>
    </location>
</feature>
<feature type="domain" description="EGF-like" evidence="12">
    <location>
        <begin position="1379"/>
        <end position="1415"/>
    </location>
</feature>
<feature type="domain" description="Sushi" evidence="15">
    <location>
        <begin position="2899"/>
        <end position="2956"/>
    </location>
</feature>
<feature type="domain" description="Sushi" evidence="15">
    <location>
        <begin position="493"/>
        <end position="552"/>
    </location>
</feature>
<feature type="domain" description="Sushi" evidence="15">
    <location>
        <begin position="2194"/>
        <end position="2251"/>
    </location>
</feature>
<evidence type="ECO:0000256" key="1">
    <source>
        <dbReference type="ARBA" id="ARBA00004613"/>
    </source>
</evidence>
<dbReference type="SUPFAM" id="SSF57184">
    <property type="entry name" value="Growth factor receptor domain"/>
    <property type="match status" value="3"/>
</dbReference>
<dbReference type="GO" id="GO:0005576">
    <property type="term" value="C:extracellular region"/>
    <property type="evidence" value="ECO:0007669"/>
    <property type="project" value="UniProtKB-SubCell"/>
</dbReference>
<keyword evidence="3 9" id="KW-0245">EGF-like domain</keyword>
<feature type="domain" description="Sushi" evidence="15">
    <location>
        <begin position="2606"/>
        <end position="2663"/>
    </location>
</feature>
<feature type="disulfide bond" evidence="10">
    <location>
        <begin position="523"/>
        <end position="550"/>
    </location>
</feature>
<dbReference type="OMA" id="KPLPLCE"/>
<dbReference type="InterPro" id="IPR006558">
    <property type="entry name" value="LamG-like"/>
</dbReference>
<evidence type="ECO:0000256" key="7">
    <source>
        <dbReference type="ARBA" id="ARBA00023157"/>
    </source>
</evidence>
<feature type="disulfide bond" evidence="10">
    <location>
        <begin position="1987"/>
        <end position="2014"/>
    </location>
</feature>
<dbReference type="SUPFAM" id="SSF57196">
    <property type="entry name" value="EGF/Laminin"/>
    <property type="match status" value="3"/>
</dbReference>
<evidence type="ECO:0000256" key="9">
    <source>
        <dbReference type="PROSITE-ProRule" id="PRU00076"/>
    </source>
</evidence>
<feature type="disulfide bond" evidence="9">
    <location>
        <begin position="1253"/>
        <end position="1262"/>
    </location>
</feature>
<dbReference type="FunFam" id="2.10.70.10:FF:000014">
    <property type="entry name" value="Membrane cofactor protein"/>
    <property type="match status" value="1"/>
</dbReference>
<evidence type="ECO:0000256" key="6">
    <source>
        <dbReference type="ARBA" id="ARBA00022737"/>
    </source>
</evidence>
<feature type="disulfide bond" evidence="10">
    <location>
        <begin position="2576"/>
        <end position="2603"/>
    </location>
</feature>
<name>A0A7M7PK21_STRPU</name>
<evidence type="ECO:0000259" key="13">
    <source>
        <dbReference type="PROSITE" id="PS50234"/>
    </source>
</evidence>
<feature type="disulfide bond" evidence="10">
    <location>
        <begin position="2869"/>
        <end position="2896"/>
    </location>
</feature>
<feature type="disulfide bond" evidence="10">
    <location>
        <begin position="3160"/>
        <end position="3187"/>
    </location>
</feature>
<dbReference type="InterPro" id="IPR001759">
    <property type="entry name" value="PTX_dom"/>
</dbReference>
<feature type="disulfide bond" evidence="10">
    <location>
        <begin position="2107"/>
        <end position="2134"/>
    </location>
</feature>
<keyword evidence="5 11" id="KW-0732">Signal</keyword>
<dbReference type="OrthoDB" id="6515930at2759"/>
<dbReference type="Pfam" id="PF00084">
    <property type="entry name" value="Sushi"/>
    <property type="match status" value="33"/>
</dbReference>
<feature type="domain" description="Sushi" evidence="15">
    <location>
        <begin position="2957"/>
        <end position="3014"/>
    </location>
</feature>
<feature type="domain" description="Sushi" evidence="15">
    <location>
        <begin position="2489"/>
        <end position="2547"/>
    </location>
</feature>
<keyword evidence="18" id="KW-1185">Reference proteome</keyword>
<keyword evidence="2" id="KW-0964">Secreted</keyword>
<dbReference type="FunFam" id="2.10.70.10:FF:000003">
    <property type="entry name" value="Versican core protein"/>
    <property type="match status" value="1"/>
</dbReference>
<keyword evidence="8" id="KW-0325">Glycoprotein</keyword>
<feature type="domain" description="Sushi" evidence="15">
    <location>
        <begin position="1779"/>
        <end position="1842"/>
    </location>
</feature>
<dbReference type="InterPro" id="IPR003410">
    <property type="entry name" value="HYR_dom"/>
</dbReference>
<dbReference type="Gene3D" id="3.40.50.410">
    <property type="entry name" value="von Willebrand factor, type A domain"/>
    <property type="match status" value="1"/>
</dbReference>
<dbReference type="PROSITE" id="PS00022">
    <property type="entry name" value="EGF_1"/>
    <property type="match status" value="7"/>
</dbReference>
<dbReference type="SMART" id="SM00179">
    <property type="entry name" value="EGF_CA"/>
    <property type="match status" value="6"/>
</dbReference>
<dbReference type="CDD" id="cd00054">
    <property type="entry name" value="EGF_CA"/>
    <property type="match status" value="7"/>
</dbReference>
<dbReference type="Pfam" id="PF12661">
    <property type="entry name" value="hEGF"/>
    <property type="match status" value="2"/>
</dbReference>
<dbReference type="InterPro" id="IPR001881">
    <property type="entry name" value="EGF-like_Ca-bd_dom"/>
</dbReference>
<feature type="domain" description="Sushi" evidence="15">
    <location>
        <begin position="2429"/>
        <end position="2488"/>
    </location>
</feature>
<dbReference type="InterPro" id="IPR035976">
    <property type="entry name" value="Sushi/SCR/CCP_sf"/>
</dbReference>
<dbReference type="Gene3D" id="2.60.120.200">
    <property type="match status" value="1"/>
</dbReference>
<feature type="domain" description="EGF-like" evidence="12">
    <location>
        <begin position="1227"/>
        <end position="1263"/>
    </location>
</feature>
<dbReference type="KEGG" id="spu:115928596"/>
<feature type="domain" description="Sushi" evidence="15">
    <location>
        <begin position="2371"/>
        <end position="2428"/>
    </location>
</feature>
<dbReference type="InterPro" id="IPR002035">
    <property type="entry name" value="VWF_A"/>
</dbReference>
<keyword evidence="7 9" id="KW-1015">Disulfide bond</keyword>
<dbReference type="InterPro" id="IPR018097">
    <property type="entry name" value="EGF_Ca-bd_CS"/>
</dbReference>
<feature type="domain" description="Sushi" evidence="15">
    <location>
        <begin position="3308"/>
        <end position="3365"/>
    </location>
</feature>
<evidence type="ECO:0000256" key="3">
    <source>
        <dbReference type="ARBA" id="ARBA00022536"/>
    </source>
</evidence>
<feature type="domain" description="Sushi" evidence="15">
    <location>
        <begin position="2017"/>
        <end position="2078"/>
    </location>
</feature>
<feature type="domain" description="Sushi" evidence="15">
    <location>
        <begin position="3190"/>
        <end position="3249"/>
    </location>
</feature>
<dbReference type="PROSITE" id="PS01186">
    <property type="entry name" value="EGF_2"/>
    <property type="match status" value="7"/>
</dbReference>
<evidence type="ECO:0000259" key="15">
    <source>
        <dbReference type="PROSITE" id="PS50923"/>
    </source>
</evidence>
<dbReference type="Pfam" id="PF00354">
    <property type="entry name" value="Pentaxin"/>
    <property type="match status" value="1"/>
</dbReference>
<feature type="disulfide bond" evidence="10">
    <location>
        <begin position="2222"/>
        <end position="2249"/>
    </location>
</feature>
<dbReference type="SUPFAM" id="SSF49899">
    <property type="entry name" value="Concanavalin A-like lectins/glucanases"/>
    <property type="match status" value="1"/>
</dbReference>
<dbReference type="Gene3D" id="2.10.50.10">
    <property type="entry name" value="Tumor Necrosis Factor Receptor, subunit A, domain 2"/>
    <property type="match status" value="3"/>
</dbReference>
<evidence type="ECO:0000259" key="14">
    <source>
        <dbReference type="PROSITE" id="PS50825"/>
    </source>
</evidence>
<feature type="domain" description="Sushi" evidence="15">
    <location>
        <begin position="3015"/>
        <end position="3073"/>
    </location>
</feature>
<feature type="domain" description="Sushi" evidence="15">
    <location>
        <begin position="553"/>
        <end position="618"/>
    </location>
</feature>
<evidence type="ECO:0000256" key="8">
    <source>
        <dbReference type="ARBA" id="ARBA00023180"/>
    </source>
</evidence>
<dbReference type="PROSITE" id="PS01187">
    <property type="entry name" value="EGF_CA"/>
    <property type="match status" value="2"/>
</dbReference>
<keyword evidence="4 10" id="KW-0768">Sushi</keyword>
<feature type="domain" description="VWFA" evidence="13">
    <location>
        <begin position="138"/>
        <end position="321"/>
    </location>
</feature>
<feature type="disulfide bond" evidence="9">
    <location>
        <begin position="3453"/>
        <end position="3462"/>
    </location>
</feature>
<dbReference type="InterPro" id="IPR036465">
    <property type="entry name" value="vWFA_dom_sf"/>
</dbReference>
<accession>A0A7M7PK21</accession>
<feature type="domain" description="Pentraxin (PTX)" evidence="16">
    <location>
        <begin position="1458"/>
        <end position="1658"/>
    </location>
</feature>
<feature type="domain" description="Sushi" evidence="15">
    <location>
        <begin position="1902"/>
        <end position="1958"/>
    </location>
</feature>
<feature type="domain" description="EGF-like" evidence="12">
    <location>
        <begin position="1265"/>
        <end position="1301"/>
    </location>
</feature>
<evidence type="ECO:0008006" key="19">
    <source>
        <dbReference type="Google" id="ProtNLM"/>
    </source>
</evidence>
<feature type="disulfide bond" evidence="10">
    <location>
        <begin position="2692"/>
        <end position="2719"/>
    </location>
</feature>
<dbReference type="FunCoup" id="A0A7M7PK21">
    <property type="interactions" value="425"/>
</dbReference>
<feature type="chain" id="PRO_5029899040" description="Sushi, von Willebrand factor type A, EGF and pentraxin domain-containing protein 1" evidence="11">
    <location>
        <begin position="25"/>
        <end position="3486"/>
    </location>
</feature>
<dbReference type="FunFam" id="2.10.25.10:FF:000143">
    <property type="entry name" value="Protein crumbs 1"/>
    <property type="match status" value="1"/>
</dbReference>
<feature type="domain" description="Sushi" evidence="15">
    <location>
        <begin position="1843"/>
        <end position="1901"/>
    </location>
</feature>
<evidence type="ECO:0000259" key="16">
    <source>
        <dbReference type="PROSITE" id="PS51828"/>
    </source>
</evidence>
<dbReference type="SUPFAM" id="SSF53300">
    <property type="entry name" value="vWA-like"/>
    <property type="match status" value="1"/>
</dbReference>
<dbReference type="CDD" id="cd00033">
    <property type="entry name" value="CCP"/>
    <property type="match status" value="33"/>
</dbReference>
<dbReference type="FunFam" id="2.10.25.10:FF:000031">
    <property type="entry name" value="neurogenic locus notch homolog protein 3"/>
    <property type="match status" value="1"/>
</dbReference>
<feature type="disulfide bond" evidence="10">
    <location>
        <begin position="2634"/>
        <end position="2661"/>
    </location>
</feature>
<evidence type="ECO:0000256" key="4">
    <source>
        <dbReference type="ARBA" id="ARBA00022659"/>
    </source>
</evidence>
<feature type="domain" description="HYR" evidence="14">
    <location>
        <begin position="617"/>
        <end position="699"/>
    </location>
</feature>
<feature type="domain" description="Sushi" evidence="15">
    <location>
        <begin position="1659"/>
        <end position="1720"/>
    </location>
</feature>
<sequence length="3486" mass="380974">MARYYYLISVLLPFLCFSLSFVRGLPARAPDLKLLLASGINISFPDEHRQLEFADYPQADGLVSQPRPADDPLPLPLIQSLSYLDIDLEQSHHELYEALWRNADVPMDTSSATKIDVLGYLLKKQVEKLRRVSNGQVELVFLVDSSASVGIENFFNELKFVKKLLADFTVAPDATRVAIITFSSKHRVELNVNQLDNSIAGKHHHKCALLNEDLPKITYVGGGTYTKGAFELAKKVLQGARANSTQAVFLLTDGLSNGPNPVPVAVSLKDDGVEVFSFGIRDGYIPELLQMASEKKDEHCYILDSFAEFEALARRALHEDLRMGEFIEETPEKCSSRCLGENHCCDAMASCRCGTHTGSYDCVCPAGFYGSGLRGKCTPCPIGSYKRDALPGGINTCLPCPDQNHVSPFNNTSPNMCVCKDGYRWDIATHRCKVIHCPLLQRPESGEFVECSNVVNGACAIRCNRGYEVTGSSIRLCFSNGTWSGEGFDCRVKTCEVLTAPLNGSLQCTSDDYAFGTVCAATCDTGFKLIGSHSRRCLPIAHWDGLPVHCRSIQCPTLPPIPHGFMTPSHCSTQRQDYGNICKIACTQGFYRRGPRKKECMANGSWNNKFDPSQACMDYIAPSLECPTAISTVTSPHQDRVVLEWDIPRPTDNSGEMPLLRAIPNVHPPWTFPLGQWNITYSATDQAGNIAQCVFSVTVEDREPPSIRRCRSPSTFITSQREHRVTWEEPLFSDNSGGDITVIRSHDPGSVFLLGTTLVEYLATDAAGNTRSCVMYVDVQQNLCQKPRDPVGGSAICFHTTQGMNCSVTCGPGYAMSTRPRKLYFCALNGTWYPDGKVPWDDCSETHHAKNVLQPMTFLYETSDCDTVFARNIERILATNLEEPIRNYCGENVQCELSSVKANCEDRDPIPFLRGAPSSLQQTSPGADSRLALQGAGEVSVTAHRLNILQSPNLFVNIVVNASASPNETAALTSPTDQTYQMVVEVAASVPTQIQSNFDNGTIVTNSNRSSERTFQVNRITVYREDIQPVCSAGAVRRGEGEGAKCVQCIPGTYFDIVTSACEYCDIGTYQNQIGQLSCLHCPNGTSTFNTKSTSLADCKAYCEPGSKSSSGLELCELCQLNTYQPNRGSTQCVECPRRRHTPSHGARKLSDCKAYCPRGKTSVNGLTPCLPCPAGTFKISQRSSYCLLCPEDYPLSNPGSITITYCRNSANERSPAGRMMSLRSLPFSECFSSPCRNGGSCESSPGGYICTCPAGYTGPRCETDINECETAMCMNNGSCRDLIDGYMCHCPRGFTGRYCSEDVDECRTNPCHNGATCIDGPQYYECVCPDGYTGRNCEEDVDDCALDPCYNFGTCTDFIGGFQCTCPSGYLGDLCEMEVDECLSYPCDNNATCKDMVNEFRCECLVGFSGTLCEINIDECATTPCLNGATCKDLIAGIQCVCMPGYTGVVCEEEMTWDFNMVFDRGGIDDFVVLERDFPTLTAVTISFWMLTDNTGNSGTVFSYAVSDSSDNALTVTDYSGFVLKVNEETIVSDITANDGRWHHIVATWDSNGGTYTMYKDGVQQANGTGLSNGMSIPGGGTLILGQDQDTLGGGFTHLESFIGEITYLTVWERALGAAEIYDLGRTCQKPSDVIMAWPDFLSGMEGQIEKRNNTFCQGCPYPTAPEAGFVKGYQPSRPLTSVTYHCQLGFELPRHEVTRAECQVSGEWSPGDRAYCDRINCGYPGHLKHGYVIGRMYLYGDQVFYTCVENFTLVGPLARECMETGYWSGFTPECKYVFCGEPPHVPNAVVFSSEGERPVHMAFPRQSATYQCARGYHLIGLPNVTCQIDGEWTAPPTCRIVSCPPLTSSPNSMLITTNGTVFSSIAEFRCITGYRMTGMNVLQCQETGRWDNAEPLCKILSCGHPPNVPLATSTYDGLTYGSSVWYTCNEGYEADRTVIHCGGNGVWEPSLPECRRIQCSMPPAVANGSMIGGDFGFNATVIYDCDRGYTVAGNREISCMSNGQWSSSPPVCQAVSCGEPPKMNNHQLVADQSPEFTYGITVEYTCPSGYLFDSDSTELTCGAGGHWVGTLSDCIPVSCGPPNDIPNSNIKGQDYTYNQTLVYTCKTGFILSGVSVITCLASGQWTESSVRCDIVECGEPPAVPHAVASHGRLYNESVTYACQAGYVTRNAPHLRCSAEGQWWGDLPVCEPITCEVPLAPDHGFIVGTNWSFQSEIVMECDLGYRLHGEATRQCQSSGQWSNTSAECILIFCPEPPVIRHGNAHFDNLIYGSSVTYKCHEGYILEGESSRNCSAQGEWTQEPPSCKLLECGSPPLVENAYFLGDNFTFNNTLIYFCDDGFIFGGDVVSMETTCQADGRWSEEEIRCEAISCGMPVTPPQGFILGTNFSYLNSVQFVCNPGYVLTGSKSATCTSNGTWSHSDTRCKPLDCGSPSDVNNAEFELNTSTYGSTVAYQCDVGYKAISELMIECDETGVWSGNVTNTSCQPVPCLEIPLVYNGLIEGEGLFVYGDIVRAHCDEGFKYQTLQEMRCSENGIWDPANITCVPITCPPVLPSDNGFITVDSNSYGEVMVFDCNEGFSIDGNDTLLCEEDGEWNGDMPQCLPIICEDLAIPQNGSIQSTGVSFGSQVVYTCDDGFELVGTSVTECAGQGVWSHPPPVCTLIECPMPINPAHGIAIFLNNRYLDDVSFGCEPGYHLVGLARRRCQANGTWSGYEPKCRPIECRVEEAFPLGIVIRNHTVFNGDKVLYSCNPGYMIAGQSFRICGNDGILSGQQPTCIRVTCGPPPNLLLGNVTLPSDRYESNATYSCSLGFTLDGPSSRQCLSNGSWSFAHQDCRVIECPSPPPIRHGTLQMNTKIPIYRSSVTYTCDVGYAVKGESMLTCDEHGSWSNTMPSCELVSCGQPPFLDKGIVSFDVTTFSSQATYRCWTGYIIAGESVRTCLANGSWSLVSQVCKPISCGPLSLPLHGEVTNTNITLDGIARYSCNHGYVLIGSRTRTCSVSGEWSGSTPECQPITCQQPDDVEHGIIINLGNMQLLDEIQYRCNEGYKMRGEDRRICQADQTWSGSLPACRPISCDTPPIVINGVRSYKAITFNSTAVYDCHSGYTMHGVQVVRCTSDGSWLPYPPQCRPVKCGPLTNPHNGKVILESKVYQSQVHYICHDGYSTNQPRSRTCLANGTWSEKEPQCSPNPCQALPRIPHVIYPADKTRFVVGDFVQLECENGFQPSSEGMAECLPDQTWSLTEFSCDPLECLPPESPENGHAEYRTLFFGSIVTYTCNAGYTLLGRATSSCNANQTWSNPLPLCHLVTCPDLPASENMVYLSTSNAVGDAVTISCSNGFKLVGTSRILCTSEGTWSHSLPRCEADGCLPPPVIDNGRMFGESFSPGDVLSFRCNRGFYRVGSSSIRCMSDNTWNDSIPKCIAFGSLASLERPVCVLPCLHGGKCVGPYSCECPYGFTGSRCEHVLCTTRCIGGARCKTRHPNCRT</sequence>
<feature type="signal peptide" evidence="11">
    <location>
        <begin position="1"/>
        <end position="24"/>
    </location>
</feature>
<feature type="domain" description="EGF-like" evidence="12">
    <location>
        <begin position="1303"/>
        <end position="1339"/>
    </location>
</feature>
<dbReference type="Pfam" id="PF00092">
    <property type="entry name" value="VWA"/>
    <property type="match status" value="1"/>
</dbReference>
<dbReference type="Pfam" id="PF00008">
    <property type="entry name" value="EGF"/>
    <property type="match status" value="5"/>
</dbReference>
<dbReference type="PROSITE" id="PS50825">
    <property type="entry name" value="HYR"/>
    <property type="match status" value="2"/>
</dbReference>
<dbReference type="PROSITE" id="PS50923">
    <property type="entry name" value="SUSHI"/>
    <property type="match status" value="33"/>
</dbReference>
<feature type="domain" description="Sushi" evidence="15">
    <location>
        <begin position="3074"/>
        <end position="3131"/>
    </location>
</feature>
<dbReference type="SMART" id="SM01411">
    <property type="entry name" value="Ephrin_rec_like"/>
    <property type="match status" value="4"/>
</dbReference>
<dbReference type="InterPro" id="IPR000436">
    <property type="entry name" value="Sushi_SCR_CCP_dom"/>
</dbReference>
<dbReference type="PANTHER" id="PTHR46393:SF7">
    <property type="entry name" value="COMPLEMENT C2"/>
    <property type="match status" value="1"/>
</dbReference>
<feature type="disulfide bond" evidence="10">
    <location>
        <begin position="3102"/>
        <end position="3129"/>
    </location>
</feature>
<evidence type="ECO:0000256" key="11">
    <source>
        <dbReference type="SAM" id="SignalP"/>
    </source>
</evidence>
<feature type="disulfide bond" evidence="9">
    <location>
        <begin position="1291"/>
        <end position="1300"/>
    </location>
</feature>
<dbReference type="Gene3D" id="2.10.70.10">
    <property type="entry name" value="Complement Module, domain 1"/>
    <property type="match status" value="33"/>
</dbReference>
<feature type="disulfide bond" evidence="10">
    <location>
        <begin position="3044"/>
        <end position="3071"/>
    </location>
</feature>
<reference evidence="17" key="2">
    <citation type="submission" date="2021-01" db="UniProtKB">
        <authorList>
            <consortium name="EnsemblMetazoa"/>
        </authorList>
    </citation>
    <scope>IDENTIFICATION</scope>
</reference>
<feature type="disulfide bond" evidence="10">
    <location>
        <begin position="1661"/>
        <end position="1704"/>
    </location>
</feature>
<feature type="disulfide bond" evidence="10">
    <location>
        <begin position="463"/>
        <end position="490"/>
    </location>
</feature>
<dbReference type="FunFam" id="2.10.25.10:FF:000122">
    <property type="entry name" value="Protein crumbs homolog 2"/>
    <property type="match status" value="1"/>
</dbReference>
<evidence type="ECO:0000256" key="10">
    <source>
        <dbReference type="PROSITE-ProRule" id="PRU00302"/>
    </source>
</evidence>
<feature type="disulfide bond" evidence="10">
    <location>
        <begin position="2518"/>
        <end position="2545"/>
    </location>
</feature>
<dbReference type="Pfam" id="PF02494">
    <property type="entry name" value="HYR"/>
    <property type="match status" value="2"/>
</dbReference>
<evidence type="ECO:0000256" key="2">
    <source>
        <dbReference type="ARBA" id="ARBA00022525"/>
    </source>
</evidence>
<feature type="domain" description="Sushi" evidence="15">
    <location>
        <begin position="2079"/>
        <end position="2136"/>
    </location>
</feature>
<feature type="domain" description="Sushi" evidence="15">
    <location>
        <begin position="2722"/>
        <end position="2780"/>
    </location>
</feature>
<feature type="disulfide bond" evidence="10">
    <location>
        <begin position="2927"/>
        <end position="2954"/>
    </location>
</feature>
<feature type="domain" description="EGF-like" evidence="12">
    <location>
        <begin position="3431"/>
        <end position="3463"/>
    </location>
</feature>
<evidence type="ECO:0000256" key="5">
    <source>
        <dbReference type="ARBA" id="ARBA00022729"/>
    </source>
</evidence>
<organism evidence="17 18">
    <name type="scientific">Strongylocentrotus purpuratus</name>
    <name type="common">Purple sea urchin</name>
    <dbReference type="NCBI Taxonomy" id="7668"/>
    <lineage>
        <taxon>Eukaryota</taxon>
        <taxon>Metazoa</taxon>
        <taxon>Echinodermata</taxon>
        <taxon>Eleutherozoa</taxon>
        <taxon>Echinozoa</taxon>
        <taxon>Echinoidea</taxon>
        <taxon>Euechinoidea</taxon>
        <taxon>Echinacea</taxon>
        <taxon>Camarodonta</taxon>
        <taxon>Echinidea</taxon>
        <taxon>Strongylocentrotidae</taxon>
        <taxon>Strongylocentrotus</taxon>
    </lineage>
</organism>
<comment type="subcellular location">
    <subcellularLocation>
        <location evidence="1">Secreted</location>
    </subcellularLocation>
</comment>
<dbReference type="SMART" id="SM00032">
    <property type="entry name" value="CCP"/>
    <property type="match status" value="34"/>
</dbReference>
<feature type="domain" description="Sushi" evidence="15">
    <location>
        <begin position="3366"/>
        <end position="3423"/>
    </location>
</feature>
<dbReference type="EnsemblMetazoa" id="XM_030996006">
    <property type="protein sequence ID" value="XP_030851866"/>
    <property type="gene ID" value="LOC115928596"/>
</dbReference>
<dbReference type="PRINTS" id="PR00895">
    <property type="entry name" value="PENTAXIN"/>
</dbReference>
<dbReference type="RefSeq" id="XP_030851866.1">
    <property type="nucleotide sequence ID" value="XM_030996006.1"/>
</dbReference>
<comment type="caution">
    <text evidence="9">Lacks conserved residue(s) required for the propagation of feature annotation.</text>
</comment>
<dbReference type="PRINTS" id="PR00453">
    <property type="entry name" value="VWFADOMAIN"/>
</dbReference>
<feature type="disulfide bond" evidence="10">
    <location>
        <begin position="2985"/>
        <end position="3012"/>
    </location>
</feature>
<dbReference type="InterPro" id="IPR000152">
    <property type="entry name" value="EGF-type_Asp/Asn_hydroxyl_site"/>
</dbReference>
<dbReference type="PROSITE" id="PS51828">
    <property type="entry name" value="PTX_2"/>
    <property type="match status" value="1"/>
</dbReference>
<dbReference type="Pfam" id="PF07699">
    <property type="entry name" value="Ephrin_rec_like"/>
    <property type="match status" value="4"/>
</dbReference>
<feature type="domain" description="Sushi" evidence="15">
    <location>
        <begin position="1959"/>
        <end position="2016"/>
    </location>
</feature>
<feature type="disulfide bond" evidence="10">
    <location>
        <begin position="2751"/>
        <end position="2778"/>
    </location>
</feature>
<dbReference type="FunFam" id="2.10.25.10:FF:000109">
    <property type="entry name" value="Notch homolog 4, [Drosophila]"/>
    <property type="match status" value="2"/>
</dbReference>
<feature type="domain" description="Sushi" evidence="15">
    <location>
        <begin position="2252"/>
        <end position="2309"/>
    </location>
</feature>
<dbReference type="PANTHER" id="PTHR46393">
    <property type="entry name" value="SUSHI DOMAIN-CONTAINING PROTEIN"/>
    <property type="match status" value="1"/>
</dbReference>
<feature type="disulfide bond" evidence="10">
    <location>
        <begin position="3394"/>
        <end position="3421"/>
    </location>
</feature>
<feature type="domain" description="Sushi" evidence="15">
    <location>
        <begin position="2137"/>
        <end position="2193"/>
    </location>
</feature>
<feature type="domain" description="HYR" evidence="14">
    <location>
        <begin position="700"/>
        <end position="781"/>
    </location>
</feature>
<keyword evidence="6" id="KW-0677">Repeat</keyword>
<feature type="domain" description="Sushi" evidence="15">
    <location>
        <begin position="2781"/>
        <end position="2838"/>
    </location>
</feature>
<dbReference type="InterPro" id="IPR000742">
    <property type="entry name" value="EGF"/>
</dbReference>
<feature type="domain" description="Sushi" evidence="15">
    <location>
        <begin position="2310"/>
        <end position="2370"/>
    </location>
</feature>
<feature type="domain" description="Sushi" evidence="15">
    <location>
        <begin position="2548"/>
        <end position="2605"/>
    </location>
</feature>
<feature type="disulfide bond" evidence="10">
    <location>
        <begin position="2280"/>
        <end position="2307"/>
    </location>
</feature>
<feature type="domain" description="Sushi" evidence="15">
    <location>
        <begin position="3250"/>
        <end position="3307"/>
    </location>
</feature>
<feature type="domain" description="EGF-like" evidence="12">
    <location>
        <begin position="1417"/>
        <end position="1453"/>
    </location>
</feature>
<protein>
    <recommendedName>
        <fullName evidence="19">Sushi, von Willebrand factor type A, EGF and pentraxin domain-containing protein 1</fullName>
    </recommendedName>
</protein>
<dbReference type="Proteomes" id="UP000007110">
    <property type="component" value="Unassembled WGS sequence"/>
</dbReference>
<feature type="disulfide bond" evidence="10">
    <location>
        <begin position="1872"/>
        <end position="1899"/>
    </location>
</feature>
<feature type="domain" description="Sushi" evidence="15">
    <location>
        <begin position="2839"/>
        <end position="2898"/>
    </location>
</feature>
<dbReference type="SMART" id="SM00159">
    <property type="entry name" value="PTX"/>
    <property type="match status" value="1"/>
</dbReference>
<dbReference type="GeneID" id="115928596"/>
<feature type="disulfide bond" evidence="10">
    <location>
        <begin position="2399"/>
        <end position="2426"/>
    </location>
</feature>
<dbReference type="InterPro" id="IPR013032">
    <property type="entry name" value="EGF-like_CS"/>
</dbReference>
<feature type="disulfide bond" evidence="10">
    <location>
        <begin position="3220"/>
        <end position="3247"/>
    </location>
</feature>
<feature type="disulfide bond" evidence="10">
    <location>
        <begin position="3278"/>
        <end position="3305"/>
    </location>
</feature>
<dbReference type="InterPro" id="IPR011641">
    <property type="entry name" value="Tyr-kin_ephrin_A/B_rcpt-like"/>
</dbReference>
<feature type="domain" description="Sushi" evidence="15">
    <location>
        <begin position="2664"/>
        <end position="2721"/>
    </location>
</feature>
<dbReference type="SUPFAM" id="SSF57535">
    <property type="entry name" value="Complement control module/SCR domain"/>
    <property type="match status" value="34"/>
</dbReference>
<feature type="domain" description="EGF-like" evidence="12">
    <location>
        <begin position="1341"/>
        <end position="1377"/>
    </location>
</feature>
<dbReference type="SMART" id="SM00560">
    <property type="entry name" value="LamGL"/>
    <property type="match status" value="1"/>
</dbReference>
<evidence type="ECO:0000259" key="12">
    <source>
        <dbReference type="PROSITE" id="PS50026"/>
    </source>
</evidence>
<dbReference type="GO" id="GO:0005509">
    <property type="term" value="F:calcium ion binding"/>
    <property type="evidence" value="ECO:0007669"/>
    <property type="project" value="InterPro"/>
</dbReference>
<feature type="disulfide bond" evidence="10">
    <location>
        <begin position="2312"/>
        <end position="2355"/>
    </location>
</feature>
<dbReference type="Gene3D" id="2.10.25.10">
    <property type="entry name" value="Laminin"/>
    <property type="match status" value="7"/>
</dbReference>
<feature type="disulfide bond" evidence="10">
    <location>
        <begin position="2809"/>
        <end position="2836"/>
    </location>
</feature>
<dbReference type="FunFam" id="2.10.25.10:FF:000123">
    <property type="entry name" value="Crumbs homolog 1 (Drosophila)"/>
    <property type="match status" value="1"/>
</dbReference>
<feature type="domain" description="Sushi" evidence="15">
    <location>
        <begin position="435"/>
        <end position="492"/>
    </location>
</feature>